<dbReference type="EMBL" id="JAMXLR010000026">
    <property type="protein sequence ID" value="MCO6043781.1"/>
    <property type="molecule type" value="Genomic_DNA"/>
</dbReference>
<evidence type="ECO:0000313" key="2">
    <source>
        <dbReference type="Proteomes" id="UP001155241"/>
    </source>
</evidence>
<gene>
    <name evidence="1" type="ORF">NG895_07665</name>
</gene>
<dbReference type="AlphaFoldDB" id="A0A9X2JFJ5"/>
<proteinExistence type="predicted"/>
<name>A0A9X2JFJ5_9BACT</name>
<reference evidence="1" key="1">
    <citation type="submission" date="2022-06" db="EMBL/GenBank/DDBJ databases">
        <title>Aeoliella straminimaris, a novel planctomycete from sediments.</title>
        <authorList>
            <person name="Vitorino I.R."/>
            <person name="Lage O.M."/>
        </authorList>
    </citation>
    <scope>NUCLEOTIDE SEQUENCE</scope>
    <source>
        <strain evidence="1">ICT_H6.2</strain>
    </source>
</reference>
<keyword evidence="2" id="KW-1185">Reference proteome</keyword>
<dbReference type="Proteomes" id="UP001155241">
    <property type="component" value="Unassembled WGS sequence"/>
</dbReference>
<comment type="caution">
    <text evidence="1">The sequence shown here is derived from an EMBL/GenBank/DDBJ whole genome shotgun (WGS) entry which is preliminary data.</text>
</comment>
<dbReference type="RefSeq" id="WP_252851886.1">
    <property type="nucleotide sequence ID" value="NZ_JAMXLR010000026.1"/>
</dbReference>
<protein>
    <submittedName>
        <fullName evidence="1">Uncharacterized protein</fullName>
    </submittedName>
</protein>
<organism evidence="1 2">
    <name type="scientific">Aeoliella straminimaris</name>
    <dbReference type="NCBI Taxonomy" id="2954799"/>
    <lineage>
        <taxon>Bacteria</taxon>
        <taxon>Pseudomonadati</taxon>
        <taxon>Planctomycetota</taxon>
        <taxon>Planctomycetia</taxon>
        <taxon>Pirellulales</taxon>
        <taxon>Lacipirellulaceae</taxon>
        <taxon>Aeoliella</taxon>
    </lineage>
</organism>
<accession>A0A9X2JFJ5</accession>
<evidence type="ECO:0000313" key="1">
    <source>
        <dbReference type="EMBL" id="MCO6043781.1"/>
    </source>
</evidence>
<sequence>MVHQLLMCGADVDGRSGSVGFALGEQVKEYVGSGCVVANLAGEEVHITCLMSGRGRLGNLSGNLAVS</sequence>